<keyword evidence="4 6" id="KW-1133">Transmembrane helix</keyword>
<dbReference type="RefSeq" id="WP_273687728.1">
    <property type="nucleotide sequence ID" value="NZ_CP117411.1"/>
</dbReference>
<evidence type="ECO:0000256" key="1">
    <source>
        <dbReference type="ARBA" id="ARBA00004651"/>
    </source>
</evidence>
<evidence type="ECO:0000256" key="4">
    <source>
        <dbReference type="ARBA" id="ARBA00022989"/>
    </source>
</evidence>
<accession>A0ABY7TM57</accession>
<feature type="transmembrane region" description="Helical" evidence="6">
    <location>
        <begin position="311"/>
        <end position="330"/>
    </location>
</feature>
<feature type="transmembrane region" description="Helical" evidence="6">
    <location>
        <begin position="113"/>
        <end position="141"/>
    </location>
</feature>
<keyword evidence="5 6" id="KW-0472">Membrane</keyword>
<feature type="transmembrane region" description="Helical" evidence="6">
    <location>
        <begin position="374"/>
        <end position="394"/>
    </location>
</feature>
<keyword evidence="3 6" id="KW-0812">Transmembrane</keyword>
<sequence>MSIARRMLSGNLAGLASIGINLGGQIALVPIFLQHWSAAQYGVWLGLVTALAMIQIADNAHLDYLGFECMKLPSGDRAQRSQILWDTLPALGLSAIAELILLASLLLSPLTAALFSLSAGSADLPVLQLALGGLALLWYVVQFPVQLGGRVLASIGHYPKTAWWYVVNQSAQAFAPAIAVIFGGGLAEAALAYAGGVLLVQIVCGAHYARVARAEGLELRRPNAGAGIARLGGGMMLGFGSLLENMQLAGFRLILLPFLGPVRLVQFSTMRTVANVVQQGLIVLVNPSIPELMRFVGDRDATRARMVMTGMIYVAVLAMCPGFVLLQAVVRPLFRVWTLGKVAFDPLAFVALSASVLFMGLAQSSRAIARGNNLVGTQTGASFLSGVILLGLTFLTAPRIGLFGVAISVATAEAVRSGLFVLAARRWACRNDFVFPLRPLLLATGCVGITIAVMVAIALLPRLGLLLAGLYVPLWGAMNVAFWGTIDEAEREGLRRMAGKLTRRFGRGGRPVIE</sequence>
<dbReference type="EMBL" id="CP117411">
    <property type="protein sequence ID" value="WCT73480.1"/>
    <property type="molecule type" value="Genomic_DNA"/>
</dbReference>
<evidence type="ECO:0008006" key="9">
    <source>
        <dbReference type="Google" id="ProtNLM"/>
    </source>
</evidence>
<proteinExistence type="predicted"/>
<reference evidence="7 8" key="1">
    <citation type="submission" date="2023-02" db="EMBL/GenBank/DDBJ databases">
        <title>Genome sequence of Sphingomonas naphthae.</title>
        <authorList>
            <person name="Kim S."/>
            <person name="Heo J."/>
            <person name="Kwon S.-W."/>
        </authorList>
    </citation>
    <scope>NUCLEOTIDE SEQUENCE [LARGE SCALE GENOMIC DNA]</scope>
    <source>
        <strain evidence="7 8">KACC 18716</strain>
    </source>
</reference>
<feature type="transmembrane region" description="Helical" evidence="6">
    <location>
        <begin position="435"/>
        <end position="459"/>
    </location>
</feature>
<feature type="transmembrane region" description="Helical" evidence="6">
    <location>
        <begin position="400"/>
        <end position="423"/>
    </location>
</feature>
<feature type="transmembrane region" description="Helical" evidence="6">
    <location>
        <begin position="342"/>
        <end position="362"/>
    </location>
</feature>
<keyword evidence="2" id="KW-1003">Cell membrane</keyword>
<gene>
    <name evidence="7" type="ORF">PQ455_18030</name>
</gene>
<dbReference type="PANTHER" id="PTHR30250">
    <property type="entry name" value="PST FAMILY PREDICTED COLANIC ACID TRANSPORTER"/>
    <property type="match status" value="1"/>
</dbReference>
<organism evidence="7 8">
    <name type="scientific">Sphingomonas naphthae</name>
    <dbReference type="NCBI Taxonomy" id="1813468"/>
    <lineage>
        <taxon>Bacteria</taxon>
        <taxon>Pseudomonadati</taxon>
        <taxon>Pseudomonadota</taxon>
        <taxon>Alphaproteobacteria</taxon>
        <taxon>Sphingomonadales</taxon>
        <taxon>Sphingomonadaceae</taxon>
        <taxon>Sphingomonas</taxon>
    </lineage>
</organism>
<feature type="transmembrane region" description="Helical" evidence="6">
    <location>
        <begin position="83"/>
        <end position="107"/>
    </location>
</feature>
<protein>
    <recommendedName>
        <fullName evidence="9">Polysaccharide biosynthesis protein</fullName>
    </recommendedName>
</protein>
<evidence type="ECO:0000256" key="3">
    <source>
        <dbReference type="ARBA" id="ARBA00022692"/>
    </source>
</evidence>
<evidence type="ECO:0000313" key="7">
    <source>
        <dbReference type="EMBL" id="WCT73480.1"/>
    </source>
</evidence>
<name>A0ABY7TM57_9SPHN</name>
<evidence type="ECO:0000256" key="5">
    <source>
        <dbReference type="ARBA" id="ARBA00023136"/>
    </source>
</evidence>
<evidence type="ECO:0000256" key="2">
    <source>
        <dbReference type="ARBA" id="ARBA00022475"/>
    </source>
</evidence>
<feature type="transmembrane region" description="Helical" evidence="6">
    <location>
        <begin position="12"/>
        <end position="33"/>
    </location>
</feature>
<evidence type="ECO:0000313" key="8">
    <source>
        <dbReference type="Proteomes" id="UP001220395"/>
    </source>
</evidence>
<comment type="subcellular location">
    <subcellularLocation>
        <location evidence="1">Cell membrane</location>
        <topology evidence="1">Multi-pass membrane protein</topology>
    </subcellularLocation>
</comment>
<feature type="transmembrane region" description="Helical" evidence="6">
    <location>
        <begin position="465"/>
        <end position="486"/>
    </location>
</feature>
<dbReference type="PANTHER" id="PTHR30250:SF26">
    <property type="entry name" value="PSMA PROTEIN"/>
    <property type="match status" value="1"/>
</dbReference>
<keyword evidence="8" id="KW-1185">Reference proteome</keyword>
<dbReference type="Proteomes" id="UP001220395">
    <property type="component" value="Chromosome"/>
</dbReference>
<dbReference type="InterPro" id="IPR050833">
    <property type="entry name" value="Poly_Biosynth_Transport"/>
</dbReference>
<evidence type="ECO:0000256" key="6">
    <source>
        <dbReference type="SAM" id="Phobius"/>
    </source>
</evidence>